<dbReference type="EMBL" id="MTZV01000006">
    <property type="protein sequence ID" value="PCE23252.1"/>
    <property type="molecule type" value="Genomic_DNA"/>
</dbReference>
<accession>A0A2A4ES36</accession>
<comment type="caution">
    <text evidence="2">The sequence shown here is derived from an EMBL/GenBank/DDBJ whole genome shotgun (WGS) entry which is preliminary data.</text>
</comment>
<evidence type="ECO:0000259" key="1">
    <source>
        <dbReference type="Pfam" id="PF01636"/>
    </source>
</evidence>
<keyword evidence="2" id="KW-0808">Transferase</keyword>
<feature type="domain" description="Aminoglycoside phosphotransferase" evidence="1">
    <location>
        <begin position="53"/>
        <end position="156"/>
    </location>
</feature>
<dbReference type="Pfam" id="PF01636">
    <property type="entry name" value="APH"/>
    <property type="match status" value="1"/>
</dbReference>
<evidence type="ECO:0000313" key="2">
    <source>
        <dbReference type="EMBL" id="PCE23252.1"/>
    </source>
</evidence>
<dbReference type="AlphaFoldDB" id="A0A2A4ES36"/>
<dbReference type="OrthoDB" id="236897at2"/>
<dbReference type="InterPro" id="IPR002575">
    <property type="entry name" value="Aminoglycoside_PTrfase"/>
</dbReference>
<dbReference type="SUPFAM" id="SSF56112">
    <property type="entry name" value="Protein kinase-like (PK-like)"/>
    <property type="match status" value="1"/>
</dbReference>
<dbReference type="Gene3D" id="3.90.1200.10">
    <property type="match status" value="1"/>
</dbReference>
<dbReference type="Proteomes" id="UP000218022">
    <property type="component" value="Unassembled WGS sequence"/>
</dbReference>
<gene>
    <name evidence="2" type="ORF">BWP39_26625</name>
</gene>
<organism evidence="2 3">
    <name type="scientific">Paraburkholderia acidicola</name>
    <dbReference type="NCBI Taxonomy" id="1912599"/>
    <lineage>
        <taxon>Bacteria</taxon>
        <taxon>Pseudomonadati</taxon>
        <taxon>Pseudomonadota</taxon>
        <taxon>Betaproteobacteria</taxon>
        <taxon>Burkholderiales</taxon>
        <taxon>Burkholderiaceae</taxon>
        <taxon>Paraburkholderia</taxon>
    </lineage>
</organism>
<dbReference type="GO" id="GO:0016740">
    <property type="term" value="F:transferase activity"/>
    <property type="evidence" value="ECO:0007669"/>
    <property type="project" value="UniProtKB-KW"/>
</dbReference>
<dbReference type="InterPro" id="IPR011009">
    <property type="entry name" value="Kinase-like_dom_sf"/>
</dbReference>
<protein>
    <submittedName>
        <fullName evidence="2">Aminoglycoside phosphotransferase</fullName>
    </submittedName>
</protein>
<evidence type="ECO:0000313" key="3">
    <source>
        <dbReference type="Proteomes" id="UP000218022"/>
    </source>
</evidence>
<proteinExistence type="predicted"/>
<name>A0A2A4ES36_9BURK</name>
<reference evidence="2 3" key="1">
    <citation type="submission" date="2017-01" db="EMBL/GenBank/DDBJ databases">
        <title>Whole-Genome Shotgun Sequencing of Two beta-Proteobacterial Species in Search of the Bulgecin Biosynthetic Cluster.</title>
        <authorList>
            <person name="Horsman M.E."/>
            <person name="Marous D.R."/>
            <person name="Li R."/>
            <person name="Oliver R.A."/>
            <person name="Byun B."/>
            <person name="Emrich S.J."/>
            <person name="Boggess B."/>
            <person name="Townsend C.A."/>
            <person name="Mobashery S."/>
        </authorList>
    </citation>
    <scope>NUCLEOTIDE SEQUENCE [LARGE SCALE GENOMIC DNA]</scope>
    <source>
        <strain evidence="2 3">ATCC 31363</strain>
    </source>
</reference>
<sequence>MTEIPLSGGRYTVGVVRVGDTVRRPASSSSPFVRSLLLHMEAVGCQCVPRHLGQDDSGRDVLSFLPGWVPQKFQYFEDEQIAAAGAMLRSFHDATRGSDLAGAQAVVCHHDPGPNNTVFQNGLPVAFIDFDFAAPGAILEDVGYMAWTWCISSKPERGPVERQAAQLRVLANAYGLALQDRPGLITAMLQRQSQNIAFWSERIDVFEGPTTSSAEIRDRVAWSRREMEFTDAHSDLFLSAIGA</sequence>